<comment type="caution">
    <text evidence="7">The sequence shown here is derived from an EMBL/GenBank/DDBJ whole genome shotgun (WGS) entry which is preliminary data.</text>
</comment>
<keyword evidence="5" id="KW-0804">Transcription</keyword>
<keyword evidence="3" id="KW-0805">Transcription regulation</keyword>
<evidence type="ECO:0000256" key="4">
    <source>
        <dbReference type="ARBA" id="ARBA00023125"/>
    </source>
</evidence>
<dbReference type="GO" id="GO:0003700">
    <property type="term" value="F:DNA-binding transcription factor activity"/>
    <property type="evidence" value="ECO:0007669"/>
    <property type="project" value="InterPro"/>
</dbReference>
<evidence type="ECO:0000313" key="8">
    <source>
        <dbReference type="Proteomes" id="UP000328092"/>
    </source>
</evidence>
<name>A0A508TY96_9BRAD</name>
<evidence type="ECO:0000259" key="6">
    <source>
        <dbReference type="PROSITE" id="PS50931"/>
    </source>
</evidence>
<comment type="similarity">
    <text evidence="2">Belongs to the LysR transcriptional regulatory family.</text>
</comment>
<keyword evidence="8" id="KW-1185">Reference proteome</keyword>
<dbReference type="EMBL" id="CAADFC020000033">
    <property type="protein sequence ID" value="VIO79334.1"/>
    <property type="molecule type" value="Genomic_DNA"/>
</dbReference>
<dbReference type="PANTHER" id="PTHR30537:SF31">
    <property type="entry name" value="TRANSCRIPTIONAL REGULATOR, LYSR FAMILY"/>
    <property type="match status" value="1"/>
</dbReference>
<dbReference type="GO" id="GO:0043565">
    <property type="term" value="F:sequence-specific DNA binding"/>
    <property type="evidence" value="ECO:0007669"/>
    <property type="project" value="TreeGrafter"/>
</dbReference>
<dbReference type="RefSeq" id="WP_139864266.1">
    <property type="nucleotide sequence ID" value="NZ_CAADFC020000033.1"/>
</dbReference>
<comment type="function">
    <text evidence="1">NodD regulates the expression of the nodABCFE genes which encode other nodulation proteins. NodD is also a negative regulator of its own expression. Binds flavonoids as inducers.</text>
</comment>
<dbReference type="GO" id="GO:0006351">
    <property type="term" value="P:DNA-templated transcription"/>
    <property type="evidence" value="ECO:0007669"/>
    <property type="project" value="TreeGrafter"/>
</dbReference>
<evidence type="ECO:0000256" key="1">
    <source>
        <dbReference type="ARBA" id="ARBA00003502"/>
    </source>
</evidence>
<organism evidence="7 8">
    <name type="scientific">Bradyrhizobium ivorense</name>
    <dbReference type="NCBI Taxonomy" id="2511166"/>
    <lineage>
        <taxon>Bacteria</taxon>
        <taxon>Pseudomonadati</taxon>
        <taxon>Pseudomonadota</taxon>
        <taxon>Alphaproteobacteria</taxon>
        <taxon>Hyphomicrobiales</taxon>
        <taxon>Nitrobacteraceae</taxon>
        <taxon>Bradyrhizobium</taxon>
    </lineage>
</organism>
<dbReference type="InterPro" id="IPR000847">
    <property type="entry name" value="LysR_HTH_N"/>
</dbReference>
<dbReference type="InterPro" id="IPR036390">
    <property type="entry name" value="WH_DNA-bd_sf"/>
</dbReference>
<dbReference type="Pfam" id="PF03466">
    <property type="entry name" value="LysR_substrate"/>
    <property type="match status" value="1"/>
</dbReference>
<accession>A0A508TY96</accession>
<evidence type="ECO:0000256" key="5">
    <source>
        <dbReference type="ARBA" id="ARBA00023163"/>
    </source>
</evidence>
<reference evidence="7" key="1">
    <citation type="submission" date="2019-02" db="EMBL/GenBank/DDBJ databases">
        <authorList>
            <person name="Pothier F.J."/>
        </authorList>
    </citation>
    <scope>NUCLEOTIDE SEQUENCE</scope>
    <source>
        <strain evidence="7">CI-1B</strain>
    </source>
</reference>
<sequence>MLDLKDVFYFVQVVDKGGYTAASKSLGFPKSTLSHRIRALEDALGVTLLTRTSHRFAVTEVGTQFYHYAQTLLQAAEVAEEAVRQRATEPSGVIRMTTAVEIAQFALKELIPGFLRMHPQVRIVVNTTDALVDIVADGFDLALRGHNTSLQNSSLVQRTIARAPWYLFAGEDYLSARGVPATPEEIAQHDTLAIAKSGPSNWTLTGPNDRRCIVQITPRLQSNNMVALKEAACANLGIVALPGYICRDEVASGKLRQILPRWMAADARISALIPYKRGVLPAVRSLVDFFAREMPRLTAFDPADATPM</sequence>
<dbReference type="Pfam" id="PF00126">
    <property type="entry name" value="HTH_1"/>
    <property type="match status" value="1"/>
</dbReference>
<proteinExistence type="inferred from homology"/>
<dbReference type="Proteomes" id="UP000328092">
    <property type="component" value="Unassembled WGS sequence"/>
</dbReference>
<dbReference type="SUPFAM" id="SSF46785">
    <property type="entry name" value="Winged helix' DNA-binding domain"/>
    <property type="match status" value="1"/>
</dbReference>
<dbReference type="Gene3D" id="3.40.190.290">
    <property type="match status" value="1"/>
</dbReference>
<dbReference type="CDD" id="cd08422">
    <property type="entry name" value="PBP2_CrgA_like"/>
    <property type="match status" value="1"/>
</dbReference>
<dbReference type="AlphaFoldDB" id="A0A508TY96"/>
<keyword evidence="4" id="KW-0238">DNA-binding</keyword>
<evidence type="ECO:0000256" key="3">
    <source>
        <dbReference type="ARBA" id="ARBA00023015"/>
    </source>
</evidence>
<dbReference type="PROSITE" id="PS50931">
    <property type="entry name" value="HTH_LYSR"/>
    <property type="match status" value="1"/>
</dbReference>
<dbReference type="SUPFAM" id="SSF53850">
    <property type="entry name" value="Periplasmic binding protein-like II"/>
    <property type="match status" value="1"/>
</dbReference>
<dbReference type="InterPro" id="IPR058163">
    <property type="entry name" value="LysR-type_TF_proteobact-type"/>
</dbReference>
<evidence type="ECO:0000313" key="7">
    <source>
        <dbReference type="EMBL" id="VIO79334.1"/>
    </source>
</evidence>
<gene>
    <name evidence="7" type="primary">pgrR_12</name>
    <name evidence="7" type="ORF">CI1B_77360</name>
</gene>
<dbReference type="InterPro" id="IPR005119">
    <property type="entry name" value="LysR_subst-bd"/>
</dbReference>
<protein>
    <submittedName>
        <fullName evidence="7">HTH-type transcriptional regulator PgrR</fullName>
    </submittedName>
</protein>
<dbReference type="OrthoDB" id="9786526at2"/>
<evidence type="ECO:0000256" key="2">
    <source>
        <dbReference type="ARBA" id="ARBA00009437"/>
    </source>
</evidence>
<dbReference type="InterPro" id="IPR036388">
    <property type="entry name" value="WH-like_DNA-bd_sf"/>
</dbReference>
<feature type="domain" description="HTH lysR-type" evidence="6">
    <location>
        <begin position="2"/>
        <end position="59"/>
    </location>
</feature>
<dbReference type="PANTHER" id="PTHR30537">
    <property type="entry name" value="HTH-TYPE TRANSCRIPTIONAL REGULATOR"/>
    <property type="match status" value="1"/>
</dbReference>
<dbReference type="FunFam" id="1.10.10.10:FF:000001">
    <property type="entry name" value="LysR family transcriptional regulator"/>
    <property type="match status" value="1"/>
</dbReference>
<dbReference type="Gene3D" id="1.10.10.10">
    <property type="entry name" value="Winged helix-like DNA-binding domain superfamily/Winged helix DNA-binding domain"/>
    <property type="match status" value="1"/>
</dbReference>